<feature type="transmembrane region" description="Helical" evidence="6">
    <location>
        <begin position="217"/>
        <end position="236"/>
    </location>
</feature>
<evidence type="ECO:0000256" key="3">
    <source>
        <dbReference type="ARBA" id="ARBA00023002"/>
    </source>
</evidence>
<dbReference type="GO" id="GO:0016020">
    <property type="term" value="C:membrane"/>
    <property type="evidence" value="ECO:0007669"/>
    <property type="project" value="InterPro"/>
</dbReference>
<dbReference type="GO" id="GO:0016491">
    <property type="term" value="F:oxidoreductase activity"/>
    <property type="evidence" value="ECO:0007669"/>
    <property type="project" value="UniProtKB-KW"/>
</dbReference>
<dbReference type="GO" id="GO:0051536">
    <property type="term" value="F:iron-sulfur cluster binding"/>
    <property type="evidence" value="ECO:0007669"/>
    <property type="project" value="UniProtKB-KW"/>
</dbReference>
<dbReference type="PANTHER" id="PTHR19271:SF16">
    <property type="entry name" value="CYTOCHROME B"/>
    <property type="match status" value="1"/>
</dbReference>
<dbReference type="Pfam" id="PF00033">
    <property type="entry name" value="Cytochrome_B"/>
    <property type="match status" value="1"/>
</dbReference>
<keyword evidence="4" id="KW-0408">Iron</keyword>
<dbReference type="Proteomes" id="UP000885680">
    <property type="component" value="Unassembled WGS sequence"/>
</dbReference>
<comment type="subunit">
    <text evidence="1">The main subunits of complex b-c1 are: cytochrome b, cytochrome c1 and the Rieske protein.</text>
</comment>
<dbReference type="InterPro" id="IPR016174">
    <property type="entry name" value="Di-haem_cyt_TM"/>
</dbReference>
<feature type="domain" description="Cytochrome b/b6 N-terminal region profile" evidence="7">
    <location>
        <begin position="1"/>
        <end position="217"/>
    </location>
</feature>
<gene>
    <name evidence="9" type="ORF">ENH89_10245</name>
</gene>
<dbReference type="PROSITE" id="PS51002">
    <property type="entry name" value="CYTB_NTER"/>
    <property type="match status" value="1"/>
</dbReference>
<evidence type="ECO:0000256" key="2">
    <source>
        <dbReference type="ARBA" id="ARBA00022723"/>
    </source>
</evidence>
<sequence>MSGRGMRAVGTTLSRGFDRVERALDAIFGPEWNPMAQLGTLGWFLFWIVTATGVYLFIFFDTGVVNAYTSIEWLTNDHWFHAGIARSFHRYASDLMIAVMLVHLVREFARGRHRGARWFSWVTGVPLIWLVYISGITGYWLVWDRLAQYVAIASTELLDWLPFFGEPVARNFLTPASLSGRFFTLLVFLHIAVPLILLLVMWIHVQRISDARTAPRRELGGMVLAGLLIASLLLPARSQAAADLAMVPAQVGIDWFILPLYPVMDLVPAGVIWAGLVLFTVGISALPWLPPKPRPAPAEVFLDHCNGCNRCVEDCPYGAVTLVPRTDGAPFPHQAEVDPDRCVACGICMGACPSSTPFRRSIDLVTGIDLPDLSLKMVREQVIAAAVELKGPGRVLTLACAHGAAGRDVPGRVVLPCVAMAPPSLIDFILSRDLADGVAIAGCAERECQHRFGMEWTEQRIAATRDPYLRARVPRARLATVWAGPTETARLARELAAFQDRLAALPADVSPTAGATQQFPPPLKEVDP</sequence>
<proteinExistence type="predicted"/>
<dbReference type="PROSITE" id="PS00198">
    <property type="entry name" value="4FE4S_FER_1"/>
    <property type="match status" value="1"/>
</dbReference>
<evidence type="ECO:0000256" key="1">
    <source>
        <dbReference type="ARBA" id="ARBA00011649"/>
    </source>
</evidence>
<comment type="caution">
    <text evidence="9">The sequence shown here is derived from an EMBL/GenBank/DDBJ whole genome shotgun (WGS) entry which is preliminary data.</text>
</comment>
<keyword evidence="6" id="KW-0812">Transmembrane</keyword>
<feature type="transmembrane region" description="Helical" evidence="6">
    <location>
        <begin position="88"/>
        <end position="106"/>
    </location>
</feature>
<dbReference type="Pfam" id="PF02662">
    <property type="entry name" value="FlpD"/>
    <property type="match status" value="1"/>
</dbReference>
<keyword evidence="6" id="KW-1133">Transmembrane helix</keyword>
<evidence type="ECO:0000313" key="10">
    <source>
        <dbReference type="Proteomes" id="UP000885680"/>
    </source>
</evidence>
<dbReference type="GO" id="GO:0046872">
    <property type="term" value="F:metal ion binding"/>
    <property type="evidence" value="ECO:0007669"/>
    <property type="project" value="UniProtKB-KW"/>
</dbReference>
<evidence type="ECO:0000256" key="5">
    <source>
        <dbReference type="ARBA" id="ARBA00023014"/>
    </source>
</evidence>
<dbReference type="InterPro" id="IPR005797">
    <property type="entry name" value="Cyt_b/b6_N"/>
</dbReference>
<dbReference type="InterPro" id="IPR017900">
    <property type="entry name" value="4Fe4S_Fe_S_CS"/>
</dbReference>
<evidence type="ECO:0000256" key="4">
    <source>
        <dbReference type="ARBA" id="ARBA00023004"/>
    </source>
</evidence>
<keyword evidence="6" id="KW-0472">Membrane</keyword>
<dbReference type="SUPFAM" id="SSF81342">
    <property type="entry name" value="Transmembrane di-heme cytochromes"/>
    <property type="match status" value="1"/>
</dbReference>
<feature type="transmembrane region" description="Helical" evidence="6">
    <location>
        <begin position="44"/>
        <end position="68"/>
    </location>
</feature>
<evidence type="ECO:0000259" key="7">
    <source>
        <dbReference type="PROSITE" id="PS51002"/>
    </source>
</evidence>
<evidence type="ECO:0000256" key="6">
    <source>
        <dbReference type="SAM" id="Phobius"/>
    </source>
</evidence>
<dbReference type="PROSITE" id="PS51379">
    <property type="entry name" value="4FE4S_FER_2"/>
    <property type="match status" value="2"/>
</dbReference>
<organism evidence="9 10">
    <name type="scientific">Aurantimonas coralicida</name>
    <dbReference type="NCBI Taxonomy" id="182270"/>
    <lineage>
        <taxon>Bacteria</taxon>
        <taxon>Pseudomonadati</taxon>
        <taxon>Pseudomonadota</taxon>
        <taxon>Alphaproteobacteria</taxon>
        <taxon>Hyphomicrobiales</taxon>
        <taxon>Aurantimonadaceae</taxon>
        <taxon>Aurantimonas</taxon>
    </lineage>
</organism>
<dbReference type="SUPFAM" id="SSF54862">
    <property type="entry name" value="4Fe-4S ferredoxins"/>
    <property type="match status" value="1"/>
</dbReference>
<dbReference type="Gene3D" id="3.30.70.20">
    <property type="match status" value="1"/>
</dbReference>
<dbReference type="AlphaFoldDB" id="A0A9C9NFC6"/>
<reference evidence="9" key="1">
    <citation type="journal article" date="2020" name="mSystems">
        <title>Genome- and Community-Level Interaction Insights into Carbon Utilization and Element Cycling Functions of Hydrothermarchaeota in Hydrothermal Sediment.</title>
        <authorList>
            <person name="Zhou Z."/>
            <person name="Liu Y."/>
            <person name="Xu W."/>
            <person name="Pan J."/>
            <person name="Luo Z.H."/>
            <person name="Li M."/>
        </authorList>
    </citation>
    <scope>NUCLEOTIDE SEQUENCE</scope>
    <source>
        <strain evidence="9">HyVt-347</strain>
    </source>
</reference>
<dbReference type="InterPro" id="IPR003813">
    <property type="entry name" value="MvhD/FlpD"/>
</dbReference>
<dbReference type="InterPro" id="IPR027387">
    <property type="entry name" value="Cytb/b6-like_sf"/>
</dbReference>
<dbReference type="EMBL" id="DRGN01000145">
    <property type="protein sequence ID" value="HEU00717.1"/>
    <property type="molecule type" value="Genomic_DNA"/>
</dbReference>
<dbReference type="Gene3D" id="1.20.810.10">
    <property type="entry name" value="Cytochrome Bc1 Complex, Chain C"/>
    <property type="match status" value="1"/>
</dbReference>
<accession>A0A9C9NFC6</accession>
<dbReference type="GO" id="GO:0009055">
    <property type="term" value="F:electron transfer activity"/>
    <property type="evidence" value="ECO:0007669"/>
    <property type="project" value="InterPro"/>
</dbReference>
<keyword evidence="5" id="KW-0411">Iron-sulfur</keyword>
<dbReference type="GO" id="GO:0022904">
    <property type="term" value="P:respiratory electron transport chain"/>
    <property type="evidence" value="ECO:0007669"/>
    <property type="project" value="InterPro"/>
</dbReference>
<evidence type="ECO:0000259" key="8">
    <source>
        <dbReference type="PROSITE" id="PS51379"/>
    </source>
</evidence>
<feature type="transmembrane region" description="Helical" evidence="6">
    <location>
        <begin position="118"/>
        <end position="142"/>
    </location>
</feature>
<dbReference type="PANTHER" id="PTHR19271">
    <property type="entry name" value="CYTOCHROME B"/>
    <property type="match status" value="1"/>
</dbReference>
<feature type="transmembrane region" description="Helical" evidence="6">
    <location>
        <begin position="182"/>
        <end position="205"/>
    </location>
</feature>
<protein>
    <submittedName>
        <fullName evidence="9">Hydrogenase iron-sulfur subunit</fullName>
    </submittedName>
</protein>
<keyword evidence="2" id="KW-0479">Metal-binding</keyword>
<feature type="domain" description="4Fe-4S ferredoxin-type" evidence="8">
    <location>
        <begin position="333"/>
        <end position="362"/>
    </location>
</feature>
<dbReference type="Pfam" id="PF12838">
    <property type="entry name" value="Fer4_7"/>
    <property type="match status" value="1"/>
</dbReference>
<evidence type="ECO:0000313" key="9">
    <source>
        <dbReference type="EMBL" id="HEU00717.1"/>
    </source>
</evidence>
<dbReference type="InterPro" id="IPR017896">
    <property type="entry name" value="4Fe4S_Fe-S-bd"/>
</dbReference>
<feature type="transmembrane region" description="Helical" evidence="6">
    <location>
        <begin position="266"/>
        <end position="289"/>
    </location>
</feature>
<feature type="domain" description="4Fe-4S ferredoxin-type" evidence="8">
    <location>
        <begin position="296"/>
        <end position="325"/>
    </location>
</feature>
<keyword evidence="3" id="KW-0560">Oxidoreductase</keyword>
<name>A0A9C9NFC6_9HYPH</name>